<dbReference type="EMBL" id="CP021744">
    <property type="protein sequence ID" value="ARZ66922.1"/>
    <property type="molecule type" value="Genomic_DNA"/>
</dbReference>
<protein>
    <submittedName>
        <fullName evidence="2">Uncharacterized protein</fullName>
    </submittedName>
</protein>
<evidence type="ECO:0000313" key="3">
    <source>
        <dbReference type="Proteomes" id="UP000195755"/>
    </source>
</evidence>
<reference evidence="2 3" key="1">
    <citation type="submission" date="2017-06" db="EMBL/GenBank/DDBJ databases">
        <title>Streptomyces albireticuli Genome sequencing and assembly.</title>
        <authorList>
            <person name="Wang Y."/>
            <person name="Du B."/>
            <person name="Ding Y."/>
            <person name="Liu H."/>
            <person name="Hou Q."/>
            <person name="Liu K."/>
            <person name="Yao L."/>
            <person name="Wang C."/>
        </authorList>
    </citation>
    <scope>NUCLEOTIDE SEQUENCE [LARGE SCALE GENOMIC DNA]</scope>
    <source>
        <strain evidence="2 3">MDJK11</strain>
    </source>
</reference>
<name>A0A1Z2KXZ5_9ACTN</name>
<accession>A0A1Z2KXZ5</accession>
<dbReference type="RefSeq" id="WP_087925455.1">
    <property type="nucleotide sequence ID" value="NZ_CP021744.1"/>
</dbReference>
<sequence length="212" mass="23068">MATPTVHIWRQREIVTADTMNRFVRDVHTFLYRPPACKVTARQRGSHSGANASGAYGRGWIPFNSWTTIPWSAPGRGTQPAEEYDPSGMAKPGEGEAVWRLVAPEDGLYAVTFGGVIETNGEANNVHFRLAKNQMTDGQWNTGSAVFASHCPGRTQATDGVSRYIGSISTTINLARGETVSAAGIADKDFILGRSDVPGRSFLEMRWVGRLP</sequence>
<proteinExistence type="predicted"/>
<feature type="region of interest" description="Disordered" evidence="1">
    <location>
        <begin position="71"/>
        <end position="90"/>
    </location>
</feature>
<dbReference type="AlphaFoldDB" id="A0A1Z2KXZ5"/>
<gene>
    <name evidence="2" type="ORF">SMD11_1261</name>
</gene>
<dbReference type="KEGG" id="salj:SMD11_1261"/>
<dbReference type="Proteomes" id="UP000195755">
    <property type="component" value="Chromosome"/>
</dbReference>
<evidence type="ECO:0000313" key="2">
    <source>
        <dbReference type="EMBL" id="ARZ66922.1"/>
    </source>
</evidence>
<evidence type="ECO:0000256" key="1">
    <source>
        <dbReference type="SAM" id="MobiDB-lite"/>
    </source>
</evidence>
<organism evidence="2 3">
    <name type="scientific">Streptomyces albireticuli</name>
    <dbReference type="NCBI Taxonomy" id="1940"/>
    <lineage>
        <taxon>Bacteria</taxon>
        <taxon>Bacillati</taxon>
        <taxon>Actinomycetota</taxon>
        <taxon>Actinomycetes</taxon>
        <taxon>Kitasatosporales</taxon>
        <taxon>Streptomycetaceae</taxon>
        <taxon>Streptomyces</taxon>
    </lineage>
</organism>
<dbReference type="OrthoDB" id="9930770at2"/>